<dbReference type="GO" id="GO:0016787">
    <property type="term" value="F:hydrolase activity"/>
    <property type="evidence" value="ECO:0007669"/>
    <property type="project" value="UniProtKB-KW"/>
</dbReference>
<dbReference type="AlphaFoldDB" id="A0A937W4L4"/>
<dbReference type="EMBL" id="VGLS01001051">
    <property type="protein sequence ID" value="MBM3226791.1"/>
    <property type="molecule type" value="Genomic_DNA"/>
</dbReference>
<feature type="domain" description="Metallo-beta-lactamase" evidence="2">
    <location>
        <begin position="39"/>
        <end position="144"/>
    </location>
</feature>
<sequence>MRVTLLGHACWLLETTAGCLLTDPLFFDPFEEGTVTSCPHRVVHVEQLPPLQGIVISHRHLDHFDIPSLAVLDRRVPVWCPADPFVLYGLQRLGFHEIHQMEAFVPQAIRSLRLLPTPSLNREVLEYGLLFQDASGTLFNQVDTFLAADTVHRMHREVGQIDVHLAMYASQNFHFFESQREQTAALHGINLHTTCLLNAGCVVPAAAGFRFVDELG</sequence>
<dbReference type="PANTHER" id="PTHR43546:SF9">
    <property type="entry name" value="L-ASCORBATE-6-PHOSPHATE LACTONASE ULAG-RELATED"/>
    <property type="match status" value="1"/>
</dbReference>
<protein>
    <recommendedName>
        <fullName evidence="2">Metallo-beta-lactamase domain-containing protein</fullName>
    </recommendedName>
</protein>
<name>A0A937W4L4_UNCTE</name>
<evidence type="ECO:0000256" key="1">
    <source>
        <dbReference type="ARBA" id="ARBA00022801"/>
    </source>
</evidence>
<dbReference type="Gene3D" id="3.60.15.10">
    <property type="entry name" value="Ribonuclease Z/Hydroxyacylglutathione hydrolase-like"/>
    <property type="match status" value="1"/>
</dbReference>
<dbReference type="InterPro" id="IPR050114">
    <property type="entry name" value="UPF0173_UPF0282_UlaG_hydrolase"/>
</dbReference>
<organism evidence="3 4">
    <name type="scientific">Tectimicrobiota bacterium</name>
    <dbReference type="NCBI Taxonomy" id="2528274"/>
    <lineage>
        <taxon>Bacteria</taxon>
        <taxon>Pseudomonadati</taxon>
        <taxon>Nitrospinota/Tectimicrobiota group</taxon>
        <taxon>Candidatus Tectimicrobiota</taxon>
    </lineage>
</organism>
<dbReference type="InterPro" id="IPR001279">
    <property type="entry name" value="Metallo-B-lactamas"/>
</dbReference>
<keyword evidence="1" id="KW-0378">Hydrolase</keyword>
<proteinExistence type="predicted"/>
<accession>A0A937W4L4</accession>
<dbReference type="PANTHER" id="PTHR43546">
    <property type="entry name" value="UPF0173 METAL-DEPENDENT HYDROLASE MJ1163-RELATED"/>
    <property type="match status" value="1"/>
</dbReference>
<comment type="caution">
    <text evidence="3">The sequence shown here is derived from an EMBL/GenBank/DDBJ whole genome shotgun (WGS) entry which is preliminary data.</text>
</comment>
<dbReference type="Proteomes" id="UP000712673">
    <property type="component" value="Unassembled WGS sequence"/>
</dbReference>
<dbReference type="Pfam" id="PF12706">
    <property type="entry name" value="Lactamase_B_2"/>
    <property type="match status" value="1"/>
</dbReference>
<evidence type="ECO:0000313" key="3">
    <source>
        <dbReference type="EMBL" id="MBM3226791.1"/>
    </source>
</evidence>
<evidence type="ECO:0000259" key="2">
    <source>
        <dbReference type="Pfam" id="PF12706"/>
    </source>
</evidence>
<dbReference type="SUPFAM" id="SSF56281">
    <property type="entry name" value="Metallo-hydrolase/oxidoreductase"/>
    <property type="match status" value="1"/>
</dbReference>
<gene>
    <name evidence="3" type="ORF">FJZ47_23755</name>
</gene>
<evidence type="ECO:0000313" key="4">
    <source>
        <dbReference type="Proteomes" id="UP000712673"/>
    </source>
</evidence>
<dbReference type="InterPro" id="IPR036866">
    <property type="entry name" value="RibonucZ/Hydroxyglut_hydro"/>
</dbReference>
<reference evidence="3" key="1">
    <citation type="submission" date="2019-03" db="EMBL/GenBank/DDBJ databases">
        <title>Lake Tanganyika Metagenome-Assembled Genomes (MAGs).</title>
        <authorList>
            <person name="Tran P."/>
        </authorList>
    </citation>
    <scope>NUCLEOTIDE SEQUENCE</scope>
    <source>
        <strain evidence="3">K_DeepCast_65m_m2_066</strain>
    </source>
</reference>